<sequence length="92" mass="10100">MSAAAENPPPASLTPRLEEILQSLPDRAFAARLRAVYLAAAQAILRLSDLDLVKYETPVVDASPDLSLWEEMAPVIRDTVMDVNALLNVIRE</sequence>
<gene>
    <name evidence="1" type="ORF">D7V93_40495</name>
</gene>
<proteinExistence type="predicted"/>
<dbReference type="AlphaFoldDB" id="A0A3A8NIG4"/>
<protein>
    <submittedName>
        <fullName evidence="1">Uncharacterized protein</fullName>
    </submittedName>
</protein>
<reference evidence="2" key="1">
    <citation type="submission" date="2018-09" db="EMBL/GenBank/DDBJ databases">
        <authorList>
            <person name="Livingstone P.G."/>
            <person name="Whitworth D.E."/>
        </authorList>
    </citation>
    <scope>NUCLEOTIDE SEQUENCE [LARGE SCALE GENOMIC DNA]</scope>
    <source>
        <strain evidence="2">CA051B</strain>
    </source>
</reference>
<organism evidence="1 2">
    <name type="scientific">Corallococcus llansteffanensis</name>
    <dbReference type="NCBI Taxonomy" id="2316731"/>
    <lineage>
        <taxon>Bacteria</taxon>
        <taxon>Pseudomonadati</taxon>
        <taxon>Myxococcota</taxon>
        <taxon>Myxococcia</taxon>
        <taxon>Myxococcales</taxon>
        <taxon>Cystobacterineae</taxon>
        <taxon>Myxococcaceae</taxon>
        <taxon>Corallococcus</taxon>
    </lineage>
</organism>
<feature type="non-terminal residue" evidence="1">
    <location>
        <position position="92"/>
    </location>
</feature>
<dbReference type="EMBL" id="RAWB01000805">
    <property type="protein sequence ID" value="RKH39234.1"/>
    <property type="molecule type" value="Genomic_DNA"/>
</dbReference>
<accession>A0A3A8NIG4</accession>
<evidence type="ECO:0000313" key="1">
    <source>
        <dbReference type="EMBL" id="RKH39234.1"/>
    </source>
</evidence>
<keyword evidence="2" id="KW-1185">Reference proteome</keyword>
<dbReference type="Proteomes" id="UP000272888">
    <property type="component" value="Unassembled WGS sequence"/>
</dbReference>
<evidence type="ECO:0000313" key="2">
    <source>
        <dbReference type="Proteomes" id="UP000272888"/>
    </source>
</evidence>
<name>A0A3A8NIG4_9BACT</name>
<comment type="caution">
    <text evidence="1">The sequence shown here is derived from an EMBL/GenBank/DDBJ whole genome shotgun (WGS) entry which is preliminary data.</text>
</comment>